<dbReference type="AlphaFoldDB" id="A0A913WTX6"/>
<dbReference type="OMA" id="GECPNID"/>
<dbReference type="GO" id="GO:0043113">
    <property type="term" value="P:receptor clustering"/>
    <property type="evidence" value="ECO:0007669"/>
    <property type="project" value="TreeGrafter"/>
</dbReference>
<feature type="region of interest" description="Disordered" evidence="3">
    <location>
        <begin position="1"/>
        <end position="42"/>
    </location>
</feature>
<dbReference type="SUPFAM" id="SSF50156">
    <property type="entry name" value="PDZ domain-like"/>
    <property type="match status" value="3"/>
</dbReference>
<organism evidence="6 7">
    <name type="scientific">Exaiptasia diaphana</name>
    <name type="common">Tropical sea anemone</name>
    <name type="synonym">Aiptasia pulchella</name>
    <dbReference type="NCBI Taxonomy" id="2652724"/>
    <lineage>
        <taxon>Eukaryota</taxon>
        <taxon>Metazoa</taxon>
        <taxon>Cnidaria</taxon>
        <taxon>Anthozoa</taxon>
        <taxon>Hexacorallia</taxon>
        <taxon>Actiniaria</taxon>
        <taxon>Aiptasiidae</taxon>
        <taxon>Exaiptasia</taxon>
    </lineage>
</organism>
<dbReference type="GO" id="GO:0005509">
    <property type="term" value="F:calcium ion binding"/>
    <property type="evidence" value="ECO:0007669"/>
    <property type="project" value="InterPro"/>
</dbReference>
<evidence type="ECO:0000256" key="3">
    <source>
        <dbReference type="SAM" id="MobiDB-lite"/>
    </source>
</evidence>
<dbReference type="GO" id="GO:0019901">
    <property type="term" value="F:protein kinase binding"/>
    <property type="evidence" value="ECO:0007669"/>
    <property type="project" value="TreeGrafter"/>
</dbReference>
<dbReference type="PANTHER" id="PTHR23119">
    <property type="entry name" value="DISCS LARGE"/>
    <property type="match status" value="1"/>
</dbReference>
<evidence type="ECO:0000313" key="6">
    <source>
        <dbReference type="EnsemblMetazoa" id="XP_020894059.1"/>
    </source>
</evidence>
<dbReference type="InterPro" id="IPR036034">
    <property type="entry name" value="PDZ_sf"/>
</dbReference>
<feature type="domain" description="PDZ" evidence="4">
    <location>
        <begin position="449"/>
        <end position="538"/>
    </location>
</feature>
<evidence type="ECO:0000259" key="5">
    <source>
        <dbReference type="PROSITE" id="PS50222"/>
    </source>
</evidence>
<dbReference type="InterPro" id="IPR002048">
    <property type="entry name" value="EF_hand_dom"/>
</dbReference>
<dbReference type="Pfam" id="PF00595">
    <property type="entry name" value="PDZ"/>
    <property type="match status" value="3"/>
</dbReference>
<evidence type="ECO:0000259" key="4">
    <source>
        <dbReference type="PROSITE" id="PS50106"/>
    </source>
</evidence>
<evidence type="ECO:0000256" key="1">
    <source>
        <dbReference type="ARBA" id="ARBA00004370"/>
    </source>
</evidence>
<feature type="domain" description="EF-hand" evidence="5">
    <location>
        <begin position="634"/>
        <end position="669"/>
    </location>
</feature>
<dbReference type="GO" id="GO:0016323">
    <property type="term" value="C:basolateral plasma membrane"/>
    <property type="evidence" value="ECO:0007669"/>
    <property type="project" value="TreeGrafter"/>
</dbReference>
<dbReference type="Gene3D" id="1.10.238.10">
    <property type="entry name" value="EF-hand"/>
    <property type="match status" value="2"/>
</dbReference>
<dbReference type="SMART" id="SM00054">
    <property type="entry name" value="EFh"/>
    <property type="match status" value="2"/>
</dbReference>
<dbReference type="GO" id="GO:0098609">
    <property type="term" value="P:cell-cell adhesion"/>
    <property type="evidence" value="ECO:0007669"/>
    <property type="project" value="TreeGrafter"/>
</dbReference>
<dbReference type="InterPro" id="IPR011992">
    <property type="entry name" value="EF-hand-dom_pair"/>
</dbReference>
<dbReference type="SUPFAM" id="SSF47473">
    <property type="entry name" value="EF-hand"/>
    <property type="match status" value="1"/>
</dbReference>
<protein>
    <submittedName>
        <fullName evidence="6">Uncharacterized protein</fullName>
    </submittedName>
</protein>
<feature type="compositionally biased region" description="Polar residues" evidence="3">
    <location>
        <begin position="13"/>
        <end position="28"/>
    </location>
</feature>
<dbReference type="Proteomes" id="UP000887567">
    <property type="component" value="Unplaced"/>
</dbReference>
<dbReference type="GO" id="GO:0045197">
    <property type="term" value="P:establishment or maintenance of epithelial cell apical/basal polarity"/>
    <property type="evidence" value="ECO:0007669"/>
    <property type="project" value="TreeGrafter"/>
</dbReference>
<keyword evidence="2" id="KW-0472">Membrane</keyword>
<feature type="region of interest" description="Disordered" evidence="3">
    <location>
        <begin position="54"/>
        <end position="84"/>
    </location>
</feature>
<dbReference type="RefSeq" id="XP_020894059.1">
    <property type="nucleotide sequence ID" value="XM_021038400.2"/>
</dbReference>
<dbReference type="SMART" id="SM00228">
    <property type="entry name" value="PDZ"/>
    <property type="match status" value="3"/>
</dbReference>
<dbReference type="GO" id="GO:0030054">
    <property type="term" value="C:cell junction"/>
    <property type="evidence" value="ECO:0007669"/>
    <property type="project" value="TreeGrafter"/>
</dbReference>
<dbReference type="PROSITE" id="PS50222">
    <property type="entry name" value="EF_HAND_2"/>
    <property type="match status" value="2"/>
</dbReference>
<comment type="subcellular location">
    <subcellularLocation>
        <location evidence="1">Membrane</location>
    </subcellularLocation>
</comment>
<feature type="region of interest" description="Disordered" evidence="3">
    <location>
        <begin position="181"/>
        <end position="223"/>
    </location>
</feature>
<feature type="domain" description="PDZ" evidence="4">
    <location>
        <begin position="333"/>
        <end position="422"/>
    </location>
</feature>
<dbReference type="Gene3D" id="2.30.42.10">
    <property type="match status" value="3"/>
</dbReference>
<dbReference type="GO" id="GO:0097120">
    <property type="term" value="P:receptor localization to synapse"/>
    <property type="evidence" value="ECO:0007669"/>
    <property type="project" value="TreeGrafter"/>
</dbReference>
<keyword evidence="7" id="KW-1185">Reference proteome</keyword>
<feature type="domain" description="EF-hand" evidence="5">
    <location>
        <begin position="672"/>
        <end position="707"/>
    </location>
</feature>
<dbReference type="PANTHER" id="PTHR23119:SF51">
    <property type="entry name" value="DISKS LARGE 1 TUMOR SUPPRESSOR PROTEIN"/>
    <property type="match status" value="1"/>
</dbReference>
<dbReference type="PROSITE" id="PS50106">
    <property type="entry name" value="PDZ"/>
    <property type="match status" value="3"/>
</dbReference>
<feature type="compositionally biased region" description="Acidic residues" evidence="3">
    <location>
        <begin position="204"/>
        <end position="216"/>
    </location>
</feature>
<name>A0A913WTX6_EXADI</name>
<evidence type="ECO:0000256" key="2">
    <source>
        <dbReference type="ARBA" id="ARBA00023136"/>
    </source>
</evidence>
<dbReference type="KEGG" id="epa:110233135"/>
<proteinExistence type="predicted"/>
<dbReference type="InterPro" id="IPR050614">
    <property type="entry name" value="Synaptic_Scaffolding_LAP-MAGUK"/>
</dbReference>
<sequence length="708" mass="77400">MKKSTGRPAQVVLNRQQHKTLNNKQVTVKSRKEQGKSNVNPKKLTKLKSKVNLGRTNNVQLGKDNLAMSDVSTDSENSSDEGLQEREKVLTIDCGNSGVLGDIGFELMGGRTYDDDDYDDPGIYVQDVTEGHDVARIIEAGDQVIRIAGHSVLDVPLHHALNLIRAANSRVVINILKHPENKLGPELPQDSDDDSGPATSIQGDDFEEINENESDELDGRVTPNVDMGLGGGLFLASLAVANLEFQQGSRQGSMSALGSVKPGSKAGSIAGSSRVNSLSAGASRIGSTVGSLAGSKLDLKQGSIVGSKNSTLTRGVNASSSAVDETDGGEEVEVGFFSGRPGQLDDLDFDYAGGRDAPFVSRNGGIFITKVKFGSVLEEQVAPGDKIIKLDGIDVTNVPQYAFINLIRASHGKATMIVRKANKTQVNASVFQDDLEVCVNALGAQDELIIEIKTGPKGRRGQIGFKITGGRDKPCKPGDPGVFIKSVKPGSKLEKILKPGDKLLKVDGKNVTQATQGQVLDLIRNADIRVLLHIKRPVFEEDEERRKQRTISEIFDAAQVQEFLAAFELYSSPLTKKMRLSDLRKLCRALGFNLTSQDIEAMITKYKHENVDAAHFITFPEFLKMITEFSMYLQKDADIMEAFEIFDRERSGFFLLEDLKYAFQCMPGYSSLDDEEIQEIMKIADSNGDGKVYYQDFKDLVLPIFHKY</sequence>
<accession>A0A913WTX6</accession>
<evidence type="ECO:0000313" key="7">
    <source>
        <dbReference type="Proteomes" id="UP000887567"/>
    </source>
</evidence>
<dbReference type="CDD" id="cd00136">
    <property type="entry name" value="PDZ_canonical"/>
    <property type="match status" value="1"/>
</dbReference>
<reference evidence="6" key="1">
    <citation type="submission" date="2022-11" db="UniProtKB">
        <authorList>
            <consortium name="EnsemblMetazoa"/>
        </authorList>
    </citation>
    <scope>IDENTIFICATION</scope>
</reference>
<dbReference type="FunFam" id="1.10.238.10:FF:000001">
    <property type="entry name" value="Calmodulin 1"/>
    <property type="match status" value="1"/>
</dbReference>
<dbReference type="Pfam" id="PF13499">
    <property type="entry name" value="EF-hand_7"/>
    <property type="match status" value="1"/>
</dbReference>
<dbReference type="EnsemblMetazoa" id="XM_021038400.2">
    <property type="protein sequence ID" value="XP_020894059.1"/>
    <property type="gene ID" value="LOC110233135"/>
</dbReference>
<dbReference type="OrthoDB" id="26525at2759"/>
<dbReference type="InterPro" id="IPR001478">
    <property type="entry name" value="PDZ"/>
</dbReference>
<dbReference type="GeneID" id="110233135"/>
<feature type="domain" description="PDZ" evidence="4">
    <location>
        <begin position="89"/>
        <end position="179"/>
    </location>
</feature>